<comment type="caution">
    <text evidence="2">The sequence shown here is derived from an EMBL/GenBank/DDBJ whole genome shotgun (WGS) entry which is preliminary data.</text>
</comment>
<proteinExistence type="predicted"/>
<feature type="compositionally biased region" description="Polar residues" evidence="1">
    <location>
        <begin position="14"/>
        <end position="23"/>
    </location>
</feature>
<evidence type="ECO:0000256" key="1">
    <source>
        <dbReference type="SAM" id="MobiDB-lite"/>
    </source>
</evidence>
<reference evidence="2 3" key="1">
    <citation type="submission" date="2023-05" db="EMBL/GenBank/DDBJ databases">
        <title>B98-5 Cell Line De Novo Hybrid Assembly: An Optical Mapping Approach.</title>
        <authorList>
            <person name="Kananen K."/>
            <person name="Auerbach J.A."/>
            <person name="Kautto E."/>
            <person name="Blachly J.S."/>
        </authorList>
    </citation>
    <scope>NUCLEOTIDE SEQUENCE [LARGE SCALE GENOMIC DNA]</scope>
    <source>
        <strain evidence="2">B95-8</strain>
        <tissue evidence="2">Cell line</tissue>
    </source>
</reference>
<accession>A0ABQ9VW42</accession>
<protein>
    <submittedName>
        <fullName evidence="2">Uncharacterized protein</fullName>
    </submittedName>
</protein>
<name>A0ABQ9VW42_SAGOE</name>
<feature type="region of interest" description="Disordered" evidence="1">
    <location>
        <begin position="14"/>
        <end position="43"/>
    </location>
</feature>
<gene>
    <name evidence="2" type="ORF">P7K49_012525</name>
</gene>
<dbReference type="EMBL" id="JASSZA010000005">
    <property type="protein sequence ID" value="KAK2112778.1"/>
    <property type="molecule type" value="Genomic_DNA"/>
</dbReference>
<keyword evidence="3" id="KW-1185">Reference proteome</keyword>
<dbReference type="Proteomes" id="UP001266305">
    <property type="component" value="Unassembled WGS sequence"/>
</dbReference>
<sequence length="87" mass="9376">MHLCLLDPPQFMSQLQGRHSSPTGCPHRPPCPPRADSGNHFPPSSGAVFASQLQYLLSTAPFSLVSGVWCQDCGDACKTVTAKVHRD</sequence>
<evidence type="ECO:0000313" key="2">
    <source>
        <dbReference type="EMBL" id="KAK2112778.1"/>
    </source>
</evidence>
<evidence type="ECO:0000313" key="3">
    <source>
        <dbReference type="Proteomes" id="UP001266305"/>
    </source>
</evidence>
<organism evidence="2 3">
    <name type="scientific">Saguinus oedipus</name>
    <name type="common">Cotton-top tamarin</name>
    <name type="synonym">Oedipomidas oedipus</name>
    <dbReference type="NCBI Taxonomy" id="9490"/>
    <lineage>
        <taxon>Eukaryota</taxon>
        <taxon>Metazoa</taxon>
        <taxon>Chordata</taxon>
        <taxon>Craniata</taxon>
        <taxon>Vertebrata</taxon>
        <taxon>Euteleostomi</taxon>
        <taxon>Mammalia</taxon>
        <taxon>Eutheria</taxon>
        <taxon>Euarchontoglires</taxon>
        <taxon>Primates</taxon>
        <taxon>Haplorrhini</taxon>
        <taxon>Platyrrhini</taxon>
        <taxon>Cebidae</taxon>
        <taxon>Callitrichinae</taxon>
        <taxon>Saguinus</taxon>
    </lineage>
</organism>